<dbReference type="SUPFAM" id="SSF52540">
    <property type="entry name" value="P-loop containing nucleoside triphosphate hydrolases"/>
    <property type="match status" value="1"/>
</dbReference>
<keyword evidence="3 6" id="KW-0067">ATP-binding</keyword>
<comment type="similarity">
    <text evidence="1">Belongs to the AAA ATPase family.</text>
</comment>
<sequence>GSGRERFAGAVAKALGRAALVIDPSALEGEVWSEAFIRAQRFALAADMALVWRPGERPWPRTVPLAPLQLICVDAGRAAPVHSASADLSLELTEASAAAKARLWTGWAPHLHSVADRLAATPGATLADLAETARTVPASAEEALTQLRARGRMRLAGAGEVIDPGFGWDDLILPAPTLAQLRRIACEARLRPTLGERKMTARLFRDRAGLAVLFSGPPGIGKSMAAQVIAKELGINLLRIDLAATTSKWIGETAKNLTAAFEAARYAGAALLFEEADALFAKRGEVRDANDRYANADTNHLLHLMEVSGVRAFLTSNRRANIDPAFLRRLDHVVELERPGPAERRQLWARLLGALGVDEEPLAGALHRLAETLDLSPAQIKAATLGGWLTAREAERAIQPGDLEAAAAHELAKEGRTPPPGERPRRRPGASHG</sequence>
<evidence type="ECO:0000313" key="7">
    <source>
        <dbReference type="Proteomes" id="UP001564408"/>
    </source>
</evidence>
<dbReference type="PANTHER" id="PTHR23073">
    <property type="entry name" value="26S PROTEASOME REGULATORY SUBUNIT"/>
    <property type="match status" value="1"/>
</dbReference>
<dbReference type="InterPro" id="IPR003959">
    <property type="entry name" value="ATPase_AAA_core"/>
</dbReference>
<evidence type="ECO:0000259" key="5">
    <source>
        <dbReference type="SMART" id="SM00382"/>
    </source>
</evidence>
<name>A0ABV4BHV7_9GAMM</name>
<reference evidence="6 7" key="1">
    <citation type="submission" date="2024-05" db="EMBL/GenBank/DDBJ databases">
        <title>Genome Sequence and Characterization of the New Strain Purple Sulfur Bacterium of Genus Thioalkalicoccus.</title>
        <authorList>
            <person name="Bryantseva I.A."/>
            <person name="Kyndt J.A."/>
            <person name="Imhoff J.F."/>
        </authorList>
    </citation>
    <scope>NUCLEOTIDE SEQUENCE [LARGE SCALE GENOMIC DNA]</scope>
    <source>
        <strain evidence="6 7">Um2</strain>
    </source>
</reference>
<keyword evidence="7" id="KW-1185">Reference proteome</keyword>
<evidence type="ECO:0000256" key="2">
    <source>
        <dbReference type="ARBA" id="ARBA00022741"/>
    </source>
</evidence>
<dbReference type="Proteomes" id="UP001564408">
    <property type="component" value="Unassembled WGS sequence"/>
</dbReference>
<dbReference type="EMBL" id="JBDKXB010000042">
    <property type="protein sequence ID" value="MEY6434101.1"/>
    <property type="molecule type" value="Genomic_DNA"/>
</dbReference>
<dbReference type="Gene3D" id="3.40.50.300">
    <property type="entry name" value="P-loop containing nucleotide triphosphate hydrolases"/>
    <property type="match status" value="1"/>
</dbReference>
<evidence type="ECO:0000313" key="6">
    <source>
        <dbReference type="EMBL" id="MEY6434101.1"/>
    </source>
</evidence>
<protein>
    <submittedName>
        <fullName evidence="6">ATP-binding protein</fullName>
    </submittedName>
</protein>
<evidence type="ECO:0000256" key="1">
    <source>
        <dbReference type="ARBA" id="ARBA00006914"/>
    </source>
</evidence>
<dbReference type="RefSeq" id="WP_369668484.1">
    <property type="nucleotide sequence ID" value="NZ_JBDKXB010000042.1"/>
</dbReference>
<feature type="region of interest" description="Disordered" evidence="4">
    <location>
        <begin position="408"/>
        <end position="433"/>
    </location>
</feature>
<feature type="domain" description="AAA+ ATPase" evidence="5">
    <location>
        <begin position="208"/>
        <end position="340"/>
    </location>
</feature>
<comment type="caution">
    <text evidence="6">The sequence shown here is derived from an EMBL/GenBank/DDBJ whole genome shotgun (WGS) entry which is preliminary data.</text>
</comment>
<gene>
    <name evidence="6" type="ORF">ABC977_16985</name>
</gene>
<dbReference type="InterPro" id="IPR027417">
    <property type="entry name" value="P-loop_NTPase"/>
</dbReference>
<feature type="non-terminal residue" evidence="6">
    <location>
        <position position="1"/>
    </location>
</feature>
<accession>A0ABV4BHV7</accession>
<keyword evidence="2" id="KW-0547">Nucleotide-binding</keyword>
<dbReference type="InterPro" id="IPR050221">
    <property type="entry name" value="26S_Proteasome_ATPase"/>
</dbReference>
<dbReference type="CDD" id="cd19481">
    <property type="entry name" value="RecA-like_protease"/>
    <property type="match status" value="1"/>
</dbReference>
<evidence type="ECO:0000256" key="4">
    <source>
        <dbReference type="SAM" id="MobiDB-lite"/>
    </source>
</evidence>
<dbReference type="SMART" id="SM00382">
    <property type="entry name" value="AAA"/>
    <property type="match status" value="1"/>
</dbReference>
<dbReference type="GO" id="GO:0005524">
    <property type="term" value="F:ATP binding"/>
    <property type="evidence" value="ECO:0007669"/>
    <property type="project" value="UniProtKB-KW"/>
</dbReference>
<organism evidence="6 7">
    <name type="scientific">Thioalkalicoccus limnaeus</name>
    <dbReference type="NCBI Taxonomy" id="120681"/>
    <lineage>
        <taxon>Bacteria</taxon>
        <taxon>Pseudomonadati</taxon>
        <taxon>Pseudomonadota</taxon>
        <taxon>Gammaproteobacteria</taxon>
        <taxon>Chromatiales</taxon>
        <taxon>Chromatiaceae</taxon>
        <taxon>Thioalkalicoccus</taxon>
    </lineage>
</organism>
<dbReference type="InterPro" id="IPR003593">
    <property type="entry name" value="AAA+_ATPase"/>
</dbReference>
<feature type="compositionally biased region" description="Basic residues" evidence="4">
    <location>
        <begin position="424"/>
        <end position="433"/>
    </location>
</feature>
<proteinExistence type="inferred from homology"/>
<dbReference type="Pfam" id="PF00004">
    <property type="entry name" value="AAA"/>
    <property type="match status" value="1"/>
</dbReference>
<evidence type="ECO:0000256" key="3">
    <source>
        <dbReference type="ARBA" id="ARBA00022840"/>
    </source>
</evidence>